<keyword evidence="3" id="KW-1185">Reference proteome</keyword>
<evidence type="ECO:0000313" key="3">
    <source>
        <dbReference type="Proteomes" id="UP000286773"/>
    </source>
</evidence>
<dbReference type="InterPro" id="IPR047794">
    <property type="entry name" value="C45_proenzyme-like"/>
</dbReference>
<gene>
    <name evidence="2" type="ORF">CBF27_10705</name>
</gene>
<dbReference type="AlphaFoldDB" id="A0A430AQS6"/>
<dbReference type="InterPro" id="IPR047801">
    <property type="entry name" value="Peptidase_C45"/>
</dbReference>
<dbReference type="Proteomes" id="UP000286773">
    <property type="component" value="Unassembled WGS sequence"/>
</dbReference>
<dbReference type="NCBIfam" id="NF040521">
    <property type="entry name" value="C45_proenzyme"/>
    <property type="match status" value="1"/>
</dbReference>
<dbReference type="PANTHER" id="PTHR34180:SF1">
    <property type="entry name" value="BETA-ALANYL-DOPAMINE_CARCININE HYDROLASE"/>
    <property type="match status" value="1"/>
</dbReference>
<sequence>MEKAAYSIRKGKPFAVGVAVGEALKAQRLKKTSYLEKLEQPIDQQTLDATLHLFNRYCRHILEEVKGFSDCFDIDWQKSFFLYYSFLQPGCSQLAIRKSADYQGPSALIRNYDFDLGTEDFAVVNYQIESRYRFVGTSMMTFGVDSGINEHGLAVSMSACGPPVGVFKKAQTTGLRFWIAIRLLLETCQTAEEARNMLDALPLGDNVSYVCLDRSDNMLLYQTIDGIRDARIITKQENEYSLHVTNHPVLTKTIQTFPFAAHNSLVRYHLLTDYLSAPKAKNLTEIKTIYTTPYPQGLYCTFYADYFGTTKTVILYPDECKLEICWCGYEKNGWRTYAADAADLEESYNVEYEEGKTPESMFRLEELE</sequence>
<dbReference type="Pfam" id="PF03417">
    <property type="entry name" value="AAT"/>
    <property type="match status" value="1"/>
</dbReference>
<dbReference type="Gene3D" id="3.60.60.10">
    <property type="entry name" value="Penicillin V Acylase, Chain A"/>
    <property type="match status" value="1"/>
</dbReference>
<dbReference type="InterPro" id="IPR029055">
    <property type="entry name" value="Ntn_hydrolases_N"/>
</dbReference>
<name>A0A430AQS6_9ENTE</name>
<organism evidence="2 3">
    <name type="scientific">Vagococcus acidifermentans</name>
    <dbReference type="NCBI Taxonomy" id="564710"/>
    <lineage>
        <taxon>Bacteria</taxon>
        <taxon>Bacillati</taxon>
        <taxon>Bacillota</taxon>
        <taxon>Bacilli</taxon>
        <taxon>Lactobacillales</taxon>
        <taxon>Enterococcaceae</taxon>
        <taxon>Vagococcus</taxon>
    </lineage>
</organism>
<dbReference type="PANTHER" id="PTHR34180">
    <property type="entry name" value="PEPTIDASE C45"/>
    <property type="match status" value="1"/>
</dbReference>
<feature type="domain" description="Peptidase C45 hydrolase" evidence="1">
    <location>
        <begin position="107"/>
        <end position="326"/>
    </location>
</feature>
<protein>
    <recommendedName>
        <fullName evidence="1">Peptidase C45 hydrolase domain-containing protein</fullName>
    </recommendedName>
</protein>
<dbReference type="SUPFAM" id="SSF56235">
    <property type="entry name" value="N-terminal nucleophile aminohydrolases (Ntn hydrolases)"/>
    <property type="match status" value="1"/>
</dbReference>
<proteinExistence type="predicted"/>
<dbReference type="InterPro" id="IPR005079">
    <property type="entry name" value="Peptidase_C45_hydrolase"/>
</dbReference>
<reference evidence="2 3" key="1">
    <citation type="submission" date="2017-05" db="EMBL/GenBank/DDBJ databases">
        <title>Vagococcus spp. assemblies.</title>
        <authorList>
            <person name="Gulvik C.A."/>
        </authorList>
    </citation>
    <scope>NUCLEOTIDE SEQUENCE [LARGE SCALE GENOMIC DNA]</scope>
    <source>
        <strain evidence="2 3">LMG 24798</strain>
    </source>
</reference>
<evidence type="ECO:0000259" key="1">
    <source>
        <dbReference type="Pfam" id="PF03417"/>
    </source>
</evidence>
<evidence type="ECO:0000313" key="2">
    <source>
        <dbReference type="EMBL" id="RSU10472.1"/>
    </source>
</evidence>
<dbReference type="RefSeq" id="WP_126814305.1">
    <property type="nucleotide sequence ID" value="NZ_NGKC01000012.1"/>
</dbReference>
<dbReference type="EMBL" id="NGKC01000012">
    <property type="protein sequence ID" value="RSU10472.1"/>
    <property type="molecule type" value="Genomic_DNA"/>
</dbReference>
<comment type="caution">
    <text evidence="2">The sequence shown here is derived from an EMBL/GenBank/DDBJ whole genome shotgun (WGS) entry which is preliminary data.</text>
</comment>
<accession>A0A430AQS6</accession>
<dbReference type="OrthoDB" id="8617387at2"/>